<dbReference type="PROSITE" id="PS50003">
    <property type="entry name" value="PH_DOMAIN"/>
    <property type="match status" value="1"/>
</dbReference>
<dbReference type="Pfam" id="PF20400">
    <property type="entry name" value="BAR_4"/>
    <property type="match status" value="1"/>
</dbReference>
<evidence type="ECO:0000259" key="1">
    <source>
        <dbReference type="PROSITE" id="PS50003"/>
    </source>
</evidence>
<dbReference type="Proteomes" id="UP000193920">
    <property type="component" value="Unassembled WGS sequence"/>
</dbReference>
<dbReference type="InterPro" id="IPR046868">
    <property type="entry name" value="BAR_4"/>
</dbReference>
<evidence type="ECO:0000313" key="3">
    <source>
        <dbReference type="Proteomes" id="UP000193920"/>
    </source>
</evidence>
<feature type="domain" description="PH" evidence="1">
    <location>
        <begin position="283"/>
        <end position="466"/>
    </location>
</feature>
<keyword evidence="3" id="KW-1185">Reference proteome</keyword>
<dbReference type="InterPro" id="IPR001849">
    <property type="entry name" value="PH_domain"/>
</dbReference>
<dbReference type="OrthoDB" id="5598057at2759"/>
<dbReference type="EMBL" id="MCOG01000110">
    <property type="protein sequence ID" value="ORY45776.1"/>
    <property type="molecule type" value="Genomic_DNA"/>
</dbReference>
<dbReference type="PANTHER" id="PTHR31941:SF1">
    <property type="entry name" value="CYTOSKELETAL SIGNALING PROTEIN SLM1"/>
    <property type="match status" value="1"/>
</dbReference>
<dbReference type="STRING" id="1754190.A0A1Y2CFS3"/>
<dbReference type="Gene3D" id="1.20.1270.60">
    <property type="entry name" value="Arfaptin homology (AH) domain/BAR domain"/>
    <property type="match status" value="1"/>
</dbReference>
<organism evidence="2 3">
    <name type="scientific">Neocallimastix californiae</name>
    <dbReference type="NCBI Taxonomy" id="1754190"/>
    <lineage>
        <taxon>Eukaryota</taxon>
        <taxon>Fungi</taxon>
        <taxon>Fungi incertae sedis</taxon>
        <taxon>Chytridiomycota</taxon>
        <taxon>Chytridiomycota incertae sedis</taxon>
        <taxon>Neocallimastigomycetes</taxon>
        <taxon>Neocallimastigales</taxon>
        <taxon>Neocallimastigaceae</taxon>
        <taxon>Neocallimastix</taxon>
    </lineage>
</organism>
<dbReference type="SUPFAM" id="SSF103657">
    <property type="entry name" value="BAR/IMD domain-like"/>
    <property type="match status" value="1"/>
</dbReference>
<dbReference type="SMART" id="SM00233">
    <property type="entry name" value="PH"/>
    <property type="match status" value="1"/>
</dbReference>
<name>A0A1Y2CFS3_9FUNG</name>
<dbReference type="InterPro" id="IPR027267">
    <property type="entry name" value="AH/BAR_dom_sf"/>
</dbReference>
<dbReference type="PANTHER" id="PTHR31941">
    <property type="entry name" value="CYTOSKELETAL SIGNALING PROTEIN SLM1"/>
    <property type="match status" value="1"/>
</dbReference>
<dbReference type="SUPFAM" id="SSF50729">
    <property type="entry name" value="PH domain-like"/>
    <property type="match status" value="1"/>
</dbReference>
<dbReference type="AlphaFoldDB" id="A0A1Y2CFS3"/>
<evidence type="ECO:0000313" key="2">
    <source>
        <dbReference type="EMBL" id="ORY45776.1"/>
    </source>
</evidence>
<reference evidence="2 3" key="1">
    <citation type="submission" date="2016-08" db="EMBL/GenBank/DDBJ databases">
        <title>A Parts List for Fungal Cellulosomes Revealed by Comparative Genomics.</title>
        <authorList>
            <consortium name="DOE Joint Genome Institute"/>
            <person name="Haitjema C.H."/>
            <person name="Gilmore S.P."/>
            <person name="Henske J.K."/>
            <person name="Solomon K.V."/>
            <person name="De Groot R."/>
            <person name="Kuo A."/>
            <person name="Mondo S.J."/>
            <person name="Salamov A.A."/>
            <person name="Labutti K."/>
            <person name="Zhao Z."/>
            <person name="Chiniquy J."/>
            <person name="Barry K."/>
            <person name="Brewer H.M."/>
            <person name="Purvine S.O."/>
            <person name="Wright A.T."/>
            <person name="Boxma B."/>
            <person name="Van Alen T."/>
            <person name="Hackstein J.H."/>
            <person name="Baker S.E."/>
            <person name="Grigoriev I.V."/>
            <person name="O'Malley M.A."/>
        </authorList>
    </citation>
    <scope>NUCLEOTIDE SEQUENCE [LARGE SCALE GENOMIC DNA]</scope>
    <source>
        <strain evidence="2 3">G1</strain>
    </source>
</reference>
<proteinExistence type="predicted"/>
<accession>A0A1Y2CFS3</accession>
<sequence length="693" mass="79823">MSKTLKREFPYPEHLQYWPYAEEQYSNTLITFERFKLWKNIIIGIIEFFEKIKYLDSCYSKQYSKLSSVLEPSESEYCGSFKNFSTISTSASKISVCYSDSSKIIGDIIIQKLNELKNGLIKKSKKYKQDFLEEFTKVSKTRSETLVSINYHQSLTMEKSKSSSLEITDPWISERALINQLEKMLKDENNYQGRMNKLFEDMGNFDQHIVNQLQNVFEEYNSSKNKECNNIKINLQNVSNEIMNMTPNKPFSYFTKKYSIASNNLWTTTRTIDNFVYKILNIHILREGVVYRQGSYFSSNWKPSWLVLTDTGYLHCFNIKNISKAIIRQYTIHKKSTGEEVFRAGQDTYKNVEKVKTSFSIQLRSPRITAVNSTYIKNNEEQYRFSIIVNTSTSDVVSKTPVSELAEVNEISTNNLSNTNVNITNNNNYNKSKKNKSNKSQIVYQIRVDTSEILEDWLTIINTKLNNNIPVNLKSSVGTTLQEVCNSSNTIYCSNINIKEGHIASISPYPAINPFINDDNNSPILNIKEDHIDSTSSYPAINPFTNNDNNSPVLIGANCNYDVYDNEEENKNTPLNGQIYPPFKSTLTLIEEVNNDNKLILKDESIIPLQNPENKSLKSSVFNKCSFDNNKDSKENDRKEEYELTPEESAVFAKNIITSDVNIGMDMNTQDIQKAMNNYITQTSDMTLYQKTC</sequence>
<gene>
    <name evidence="2" type="ORF">LY90DRAFT_671441</name>
</gene>
<protein>
    <recommendedName>
        <fullName evidence="1">PH domain-containing protein</fullName>
    </recommendedName>
</protein>
<comment type="caution">
    <text evidence="2">The sequence shown here is derived from an EMBL/GenBank/DDBJ whole genome shotgun (WGS) entry which is preliminary data.</text>
</comment>